<dbReference type="SUPFAM" id="SSF54637">
    <property type="entry name" value="Thioesterase/thiol ester dehydrase-isomerase"/>
    <property type="match status" value="1"/>
</dbReference>
<proteinExistence type="predicted"/>
<dbReference type="PANTHER" id="PTHR28152:SF1">
    <property type="entry name" value="HYDROXYACYL-THIOESTER DEHYDRATASE TYPE 2, MITOCHONDRIAL"/>
    <property type="match status" value="1"/>
</dbReference>
<dbReference type="InterPro" id="IPR029069">
    <property type="entry name" value="HotDog_dom_sf"/>
</dbReference>
<dbReference type="AlphaFoldDB" id="A0A7W6DTS7"/>
<dbReference type="RefSeq" id="WP_246429332.1">
    <property type="nucleotide sequence ID" value="NZ_BAABBZ010000007.1"/>
</dbReference>
<dbReference type="PANTHER" id="PTHR28152">
    <property type="entry name" value="HYDROXYACYL-THIOESTER DEHYDRATASE TYPE 2, MITOCHONDRIAL"/>
    <property type="match status" value="1"/>
</dbReference>
<evidence type="ECO:0000259" key="1">
    <source>
        <dbReference type="Pfam" id="PF13452"/>
    </source>
</evidence>
<dbReference type="InterPro" id="IPR039569">
    <property type="entry name" value="FAS1-like_DH_region"/>
</dbReference>
<dbReference type="EC" id="4.2.1.153" evidence="2"/>
<dbReference type="Gene3D" id="3.10.129.10">
    <property type="entry name" value="Hotdog Thioesterase"/>
    <property type="match status" value="2"/>
</dbReference>
<reference evidence="2 3" key="1">
    <citation type="submission" date="2020-08" db="EMBL/GenBank/DDBJ databases">
        <title>Genomic Encyclopedia of Type Strains, Phase IV (KMG-IV): sequencing the most valuable type-strain genomes for metagenomic binning, comparative biology and taxonomic classification.</title>
        <authorList>
            <person name="Goeker M."/>
        </authorList>
    </citation>
    <scope>NUCLEOTIDE SEQUENCE [LARGE SCALE GENOMIC DNA]</scope>
    <source>
        <strain evidence="2 3">DSM 102235</strain>
    </source>
</reference>
<sequence>MSAQSLMEPDYTDWIGRQDTREGGVTPNLAAMLNAAVSHDLSPMHHIAPGMVLPSLWHWVAFNEFVPMSDIGRDGHPALGGFLPPLPFRRRMWAGGDVRFDGQFHVGEKLTKLSTIRAVTMKEGSTGKMAFVTVDHVTTGAQGGVVEEEQNIVYLDMPKSFRPPKQTPVPERLAYDERVPMNEVRLFRYSAATYNAHRIHYDLPYAQQVEKYPALVVHGPMQATMAIEAAERHTGKTPVRFSYRVVHPLFHDSDMRVVGALDPAGGAIDIGTATFEGYFGLKARMEWDTGARPSGERVT</sequence>
<dbReference type="EMBL" id="JACIEJ010000005">
    <property type="protein sequence ID" value="MBB3985933.1"/>
    <property type="molecule type" value="Genomic_DNA"/>
</dbReference>
<keyword evidence="3" id="KW-1185">Reference proteome</keyword>
<keyword evidence="2" id="KW-0456">Lyase</keyword>
<protein>
    <submittedName>
        <fullName evidence="2">3-methylfumaryl-CoA hydratase</fullName>
        <ecNumber evidence="2">4.2.1.153</ecNumber>
    </submittedName>
</protein>
<organism evidence="2 3">
    <name type="scientific">Sagittula marina</name>
    <dbReference type="NCBI Taxonomy" id="943940"/>
    <lineage>
        <taxon>Bacteria</taxon>
        <taxon>Pseudomonadati</taxon>
        <taxon>Pseudomonadota</taxon>
        <taxon>Alphaproteobacteria</taxon>
        <taxon>Rhodobacterales</taxon>
        <taxon>Roseobacteraceae</taxon>
        <taxon>Sagittula</taxon>
    </lineage>
</organism>
<evidence type="ECO:0000313" key="3">
    <source>
        <dbReference type="Proteomes" id="UP000541426"/>
    </source>
</evidence>
<gene>
    <name evidence="2" type="ORF">GGQ68_002271</name>
</gene>
<dbReference type="InterPro" id="IPR052741">
    <property type="entry name" value="Mitochondrial_HTD2"/>
</dbReference>
<dbReference type="Pfam" id="PF13452">
    <property type="entry name" value="FAS1_DH_region"/>
    <property type="match status" value="1"/>
</dbReference>
<feature type="domain" description="FAS1-like dehydratase" evidence="1">
    <location>
        <begin position="82"/>
        <end position="147"/>
    </location>
</feature>
<dbReference type="GO" id="GO:0019171">
    <property type="term" value="F:(3R)-hydroxyacyl-[acyl-carrier-protein] dehydratase activity"/>
    <property type="evidence" value="ECO:0007669"/>
    <property type="project" value="TreeGrafter"/>
</dbReference>
<accession>A0A7W6DTS7</accession>
<comment type="caution">
    <text evidence="2">The sequence shown here is derived from an EMBL/GenBank/DDBJ whole genome shotgun (WGS) entry which is preliminary data.</text>
</comment>
<dbReference type="Proteomes" id="UP000541426">
    <property type="component" value="Unassembled WGS sequence"/>
</dbReference>
<name>A0A7W6DTS7_9RHOB</name>
<evidence type="ECO:0000313" key="2">
    <source>
        <dbReference type="EMBL" id="MBB3985933.1"/>
    </source>
</evidence>